<feature type="domain" description="Cytochrome c" evidence="9">
    <location>
        <begin position="102"/>
        <end position="194"/>
    </location>
</feature>
<keyword evidence="2" id="KW-0813">Transport</keyword>
<keyword evidence="11" id="KW-1185">Reference proteome</keyword>
<evidence type="ECO:0000256" key="7">
    <source>
        <dbReference type="ARBA" id="ARBA00023004"/>
    </source>
</evidence>
<dbReference type="PRINTS" id="PR00605">
    <property type="entry name" value="CYTCHROMECIC"/>
</dbReference>
<keyword evidence="5" id="KW-0574">Periplasm</keyword>
<evidence type="ECO:0000256" key="2">
    <source>
        <dbReference type="ARBA" id="ARBA00022448"/>
    </source>
</evidence>
<dbReference type="Proteomes" id="UP000733744">
    <property type="component" value="Unassembled WGS sequence"/>
</dbReference>
<name>A0ABY3CF12_9GAMM</name>
<feature type="domain" description="Cytochrome c" evidence="9">
    <location>
        <begin position="14"/>
        <end position="94"/>
    </location>
</feature>
<evidence type="ECO:0000256" key="3">
    <source>
        <dbReference type="ARBA" id="ARBA00022617"/>
    </source>
</evidence>
<keyword evidence="4 8" id="KW-0479">Metal-binding</keyword>
<protein>
    <submittedName>
        <fullName evidence="10">Cytochrome c4</fullName>
    </submittedName>
</protein>
<dbReference type="PROSITE" id="PS51007">
    <property type="entry name" value="CYTC"/>
    <property type="match status" value="2"/>
</dbReference>
<accession>A0ABY3CF12</accession>
<dbReference type="PANTHER" id="PTHR33751">
    <property type="entry name" value="CBB3-TYPE CYTOCHROME C OXIDASE SUBUNIT FIXP"/>
    <property type="match status" value="1"/>
</dbReference>
<dbReference type="InterPro" id="IPR009056">
    <property type="entry name" value="Cyt_c-like_dom"/>
</dbReference>
<organism evidence="10 11">
    <name type="scientific">Candidatus Methylobacter oryzae</name>
    <dbReference type="NCBI Taxonomy" id="2497749"/>
    <lineage>
        <taxon>Bacteria</taxon>
        <taxon>Pseudomonadati</taxon>
        <taxon>Pseudomonadota</taxon>
        <taxon>Gammaproteobacteria</taxon>
        <taxon>Methylococcales</taxon>
        <taxon>Methylococcaceae</taxon>
        <taxon>Methylobacter</taxon>
    </lineage>
</organism>
<keyword evidence="7 8" id="KW-0408">Iron</keyword>
<evidence type="ECO:0000313" key="11">
    <source>
        <dbReference type="Proteomes" id="UP000733744"/>
    </source>
</evidence>
<dbReference type="EMBL" id="RYFG02000019">
    <property type="protein sequence ID" value="TRX01650.1"/>
    <property type="molecule type" value="Genomic_DNA"/>
</dbReference>
<comment type="subcellular location">
    <subcellularLocation>
        <location evidence="1">Periplasm</location>
    </subcellularLocation>
</comment>
<dbReference type="InterPro" id="IPR024167">
    <property type="entry name" value="Cytochrome_c4-like"/>
</dbReference>
<sequence>MAVEDIGAQRVGNGNPGIGKQQADAGRCLECHGADGNSIDAKTPNHAGQYAAYLAKQLSDFQSGARKHEIMTIMAEDLSAADKADIGAYFASRKIMQGEGGDVNQSGRNLFANGDRSRDIPACSGCHGENGKGGIAGDVVYPVIGGQRKVYLRSQLVSWNLGERKNSPGGVMNTIAKSLSDEEIEALADYVSGL</sequence>
<dbReference type="InterPro" id="IPR050597">
    <property type="entry name" value="Cytochrome_c_Oxidase_Subunit"/>
</dbReference>
<evidence type="ECO:0000256" key="5">
    <source>
        <dbReference type="ARBA" id="ARBA00022764"/>
    </source>
</evidence>
<reference evidence="10 11" key="1">
    <citation type="journal article" date="2019" name="Antonie Van Leeuwenhoek">
        <title>Description of 'Ca. Methylobacter oryzae' KRF1, a novel species from the environmentally important Methylobacter clade 2.</title>
        <authorList>
            <person name="Khatri K."/>
            <person name="Mohite J.A."/>
            <person name="Pandit P.S."/>
            <person name="Bahulikar R."/>
            <person name="Rahalkar M.C."/>
        </authorList>
    </citation>
    <scope>NUCLEOTIDE SEQUENCE [LARGE SCALE GENOMIC DNA]</scope>
    <source>
        <strain evidence="10 11">KRF1</strain>
    </source>
</reference>
<dbReference type="PANTHER" id="PTHR33751:SF9">
    <property type="entry name" value="CYTOCHROME C4"/>
    <property type="match status" value="1"/>
</dbReference>
<dbReference type="InterPro" id="IPR008168">
    <property type="entry name" value="Cyt_C_IC"/>
</dbReference>
<comment type="caution">
    <text evidence="10">The sequence shown here is derived from an EMBL/GenBank/DDBJ whole genome shotgun (WGS) entry which is preliminary data.</text>
</comment>
<evidence type="ECO:0000256" key="1">
    <source>
        <dbReference type="ARBA" id="ARBA00004418"/>
    </source>
</evidence>
<keyword evidence="6" id="KW-0249">Electron transport</keyword>
<dbReference type="Gene3D" id="1.10.760.10">
    <property type="entry name" value="Cytochrome c-like domain"/>
    <property type="match status" value="2"/>
</dbReference>
<evidence type="ECO:0000256" key="6">
    <source>
        <dbReference type="ARBA" id="ARBA00022982"/>
    </source>
</evidence>
<dbReference type="SUPFAM" id="SSF46626">
    <property type="entry name" value="Cytochrome c"/>
    <property type="match status" value="2"/>
</dbReference>
<evidence type="ECO:0000313" key="10">
    <source>
        <dbReference type="EMBL" id="TRX01650.1"/>
    </source>
</evidence>
<gene>
    <name evidence="10" type="ORF">EKO24_003655</name>
</gene>
<dbReference type="InterPro" id="IPR036909">
    <property type="entry name" value="Cyt_c-like_dom_sf"/>
</dbReference>
<keyword evidence="3 8" id="KW-0349">Heme</keyword>
<dbReference type="PIRSF" id="PIRSF000005">
    <property type="entry name" value="Cytochrome_c4"/>
    <property type="match status" value="1"/>
</dbReference>
<proteinExistence type="predicted"/>
<evidence type="ECO:0000259" key="9">
    <source>
        <dbReference type="PROSITE" id="PS51007"/>
    </source>
</evidence>
<evidence type="ECO:0000256" key="4">
    <source>
        <dbReference type="ARBA" id="ARBA00022723"/>
    </source>
</evidence>
<dbReference type="Pfam" id="PF00034">
    <property type="entry name" value="Cytochrom_C"/>
    <property type="match status" value="1"/>
</dbReference>
<evidence type="ECO:0000256" key="8">
    <source>
        <dbReference type="PROSITE-ProRule" id="PRU00433"/>
    </source>
</evidence>